<comment type="caution">
    <text evidence="1">The sequence shown here is derived from an EMBL/GenBank/DDBJ whole genome shotgun (WGS) entry which is preliminary data.</text>
</comment>
<accession>A0A087S3T0</accession>
<name>A0A087S3T0_9ARCH</name>
<dbReference type="EMBL" id="JOSZ01000001">
    <property type="protein sequence ID" value="KFM20384.1"/>
    <property type="molecule type" value="Genomic_DNA"/>
</dbReference>
<dbReference type="Gene3D" id="3.30.70.920">
    <property type="match status" value="1"/>
</dbReference>
<evidence type="ECO:0008006" key="3">
    <source>
        <dbReference type="Google" id="ProtNLM"/>
    </source>
</evidence>
<dbReference type="Proteomes" id="UP000029387">
    <property type="component" value="Unassembled WGS sequence"/>
</dbReference>
<gene>
    <name evidence="1" type="ORF">AAA799P11_00131</name>
</gene>
<protein>
    <recommendedName>
        <fullName evidence="3">AsnC family transcriptional regulator protein</fullName>
    </recommendedName>
</protein>
<keyword evidence="2" id="KW-1185">Reference proteome</keyword>
<evidence type="ECO:0000313" key="2">
    <source>
        <dbReference type="Proteomes" id="UP000029387"/>
    </source>
</evidence>
<reference evidence="1 2" key="1">
    <citation type="submission" date="2014-06" db="EMBL/GenBank/DDBJ databases">
        <authorList>
            <person name="Ngugi D.K."/>
            <person name="Blom J."/>
            <person name="Alam I."/>
            <person name="Rashid M."/>
            <person name="Baalawi W."/>
            <person name="Zhang G."/>
            <person name="Hikmawan T."/>
            <person name="Guan Y."/>
            <person name="Antunes A."/>
            <person name="Siam R."/>
            <person name="El-Dorry H."/>
            <person name="Bajic V."/>
            <person name="Stingl U."/>
        </authorList>
    </citation>
    <scope>NUCLEOTIDE SEQUENCE [LARGE SCALE GENOMIC DNA]</scope>
    <source>
        <strain evidence="1">SCGC AAA799-P11</strain>
    </source>
</reference>
<evidence type="ECO:0000313" key="1">
    <source>
        <dbReference type="EMBL" id="KFM20384.1"/>
    </source>
</evidence>
<proteinExistence type="predicted"/>
<sequence>MKSMVFNILVTCDDGKRDYAIERLKEFQDIKNIQERKNKNELFAEVQSDDKDYVTTNVVQRIQAIEGITDASIPPM</sequence>
<dbReference type="AlphaFoldDB" id="A0A087S3T0"/>
<organism evidence="1 2">
    <name type="scientific">Marine Group I thaumarchaeote SCGC AAA799-P11</name>
    <dbReference type="NCBI Taxonomy" id="1502295"/>
    <lineage>
        <taxon>Archaea</taxon>
        <taxon>Nitrososphaerota</taxon>
        <taxon>Marine Group I</taxon>
    </lineage>
</organism>